<keyword evidence="3" id="KW-1185">Reference proteome</keyword>
<reference evidence="2 3" key="1">
    <citation type="journal article" date="2012" name="BMC Genomics">
        <title>Comparative genomic analysis of human infective Trypanosoma cruzi lineages with the bat-restricted subspecies T. cruzi marinkellei.</title>
        <authorList>
            <person name="Franzen O."/>
            <person name="Talavera-Lopez C."/>
            <person name="Ochaya S."/>
            <person name="Butler C.E."/>
            <person name="Messenger L.A."/>
            <person name="Lewis M.D."/>
            <person name="Llewellyn M.S."/>
            <person name="Marinkelle C.J."/>
            <person name="Tyler K.M."/>
            <person name="Miles M.A."/>
            <person name="Andersson B."/>
        </authorList>
    </citation>
    <scope>NUCLEOTIDE SEQUENCE [LARGE SCALE GENOMIC DNA]</scope>
    <source>
        <strain evidence="2 3">B7</strain>
    </source>
</reference>
<sequence>MQDKKIHNKDEHTPQTGLKLTEAREGTGGAPAPP</sequence>
<organism evidence="2 3">
    <name type="scientific">Trypanosoma cruzi marinkellei</name>
    <dbReference type="NCBI Taxonomy" id="85056"/>
    <lineage>
        <taxon>Eukaryota</taxon>
        <taxon>Discoba</taxon>
        <taxon>Euglenozoa</taxon>
        <taxon>Kinetoplastea</taxon>
        <taxon>Metakinetoplastina</taxon>
        <taxon>Trypanosomatida</taxon>
        <taxon>Trypanosomatidae</taxon>
        <taxon>Trypanosoma</taxon>
        <taxon>Schizotrypanum</taxon>
    </lineage>
</organism>
<dbReference type="Proteomes" id="UP000007350">
    <property type="component" value="Unassembled WGS sequence"/>
</dbReference>
<dbReference type="EMBL" id="AHKC01011759">
    <property type="protein sequence ID" value="EKF30720.1"/>
    <property type="molecule type" value="Genomic_DNA"/>
</dbReference>
<proteinExistence type="predicted"/>
<dbReference type="OrthoDB" id="254195at2759"/>
<comment type="caution">
    <text evidence="2">The sequence shown here is derived from an EMBL/GenBank/DDBJ whole genome shotgun (WGS) entry which is preliminary data.</text>
</comment>
<protein>
    <submittedName>
        <fullName evidence="2">Mucin-associated surface protein (MASP), putative</fullName>
    </submittedName>
</protein>
<gene>
    <name evidence="2" type="ORF">MOQ_005462</name>
</gene>
<dbReference type="AlphaFoldDB" id="K2MUH4"/>
<evidence type="ECO:0000256" key="1">
    <source>
        <dbReference type="SAM" id="MobiDB-lite"/>
    </source>
</evidence>
<feature type="non-terminal residue" evidence="2">
    <location>
        <position position="34"/>
    </location>
</feature>
<feature type="region of interest" description="Disordered" evidence="1">
    <location>
        <begin position="1"/>
        <end position="34"/>
    </location>
</feature>
<evidence type="ECO:0000313" key="2">
    <source>
        <dbReference type="EMBL" id="EKF30720.1"/>
    </source>
</evidence>
<name>K2MUH4_TRYCR</name>
<accession>K2MUH4</accession>
<evidence type="ECO:0000313" key="3">
    <source>
        <dbReference type="Proteomes" id="UP000007350"/>
    </source>
</evidence>
<feature type="compositionally biased region" description="Basic and acidic residues" evidence="1">
    <location>
        <begin position="1"/>
        <end position="13"/>
    </location>
</feature>